<dbReference type="SUPFAM" id="SSF53474">
    <property type="entry name" value="alpha/beta-Hydrolases"/>
    <property type="match status" value="1"/>
</dbReference>
<evidence type="ECO:0000313" key="3">
    <source>
        <dbReference type="EMBL" id="KPL75292.1"/>
    </source>
</evidence>
<reference evidence="3 4" key="1">
    <citation type="submission" date="2015-07" db="EMBL/GenBank/DDBJ databases">
        <title>Genome sequence of Ornatilinea apprima DSM 23815.</title>
        <authorList>
            <person name="Hemp J."/>
            <person name="Ward L.M."/>
            <person name="Pace L.A."/>
            <person name="Fischer W.W."/>
        </authorList>
    </citation>
    <scope>NUCLEOTIDE SEQUENCE [LARGE SCALE GENOMIC DNA]</scope>
    <source>
        <strain evidence="3 4">P3M-1</strain>
    </source>
</reference>
<protein>
    <recommendedName>
        <fullName evidence="2">AB hydrolase-1 domain-containing protein</fullName>
    </recommendedName>
</protein>
<evidence type="ECO:0000259" key="2">
    <source>
        <dbReference type="Pfam" id="PF12697"/>
    </source>
</evidence>
<dbReference type="InterPro" id="IPR029058">
    <property type="entry name" value="AB_hydrolase_fold"/>
</dbReference>
<dbReference type="Pfam" id="PF12697">
    <property type="entry name" value="Abhydrolase_6"/>
    <property type="match status" value="1"/>
</dbReference>
<dbReference type="AlphaFoldDB" id="A0A0P6XK22"/>
<dbReference type="EMBL" id="LGCL01000029">
    <property type="protein sequence ID" value="KPL75292.1"/>
    <property type="molecule type" value="Genomic_DNA"/>
</dbReference>
<organism evidence="3 4">
    <name type="scientific">Ornatilinea apprima</name>
    <dbReference type="NCBI Taxonomy" id="1134406"/>
    <lineage>
        <taxon>Bacteria</taxon>
        <taxon>Bacillati</taxon>
        <taxon>Chloroflexota</taxon>
        <taxon>Anaerolineae</taxon>
        <taxon>Anaerolineales</taxon>
        <taxon>Anaerolineaceae</taxon>
        <taxon>Ornatilinea</taxon>
    </lineage>
</organism>
<dbReference type="OrthoDB" id="9773293at2"/>
<proteinExistence type="predicted"/>
<dbReference type="PANTHER" id="PTHR43798">
    <property type="entry name" value="MONOACYLGLYCEROL LIPASE"/>
    <property type="match status" value="1"/>
</dbReference>
<dbReference type="InterPro" id="IPR050266">
    <property type="entry name" value="AB_hydrolase_sf"/>
</dbReference>
<gene>
    <name evidence="3" type="ORF">ADN00_13105</name>
</gene>
<evidence type="ECO:0000313" key="4">
    <source>
        <dbReference type="Proteomes" id="UP000050417"/>
    </source>
</evidence>
<keyword evidence="1" id="KW-1133">Transmembrane helix</keyword>
<accession>A0A0P6XK22</accession>
<sequence length="313" mass="33030">MIGGALSLVVLIVIGLMLVRYQKDMRAYRARLEGLNLETASTACGKIEYARQGSGYPVLVVHGNGGGVDQGLGMASGYIPAGLKVIAPSRFGYLGTPMPANATVEMQADAYACLLDALGIEKAAIFTSSAWVTSVTQFALRHPERVSAIILHSPNSPGEVGLVAPPKPVFSAMLHSDFIYWIMITYFGDGMQSLVGVPKGFALTPELQEVVTHTLGSVMPVSSRADGMVFDTYVSNPAINDCPLEQISTPTLVISAADDPMTLHSSARNLAALIPGAQFKAIADGGHMMLGHAEEVNQAIQVFLSSAVPELAQ</sequence>
<feature type="transmembrane region" description="Helical" evidence="1">
    <location>
        <begin position="6"/>
        <end position="22"/>
    </location>
</feature>
<dbReference type="PATRIC" id="fig|1134406.4.peg.2899"/>
<dbReference type="Gene3D" id="3.40.50.1820">
    <property type="entry name" value="alpha/beta hydrolase"/>
    <property type="match status" value="1"/>
</dbReference>
<keyword evidence="4" id="KW-1185">Reference proteome</keyword>
<dbReference type="Proteomes" id="UP000050417">
    <property type="component" value="Unassembled WGS sequence"/>
</dbReference>
<dbReference type="InterPro" id="IPR000073">
    <property type="entry name" value="AB_hydrolase_1"/>
</dbReference>
<keyword evidence="1" id="KW-0812">Transmembrane</keyword>
<dbReference type="GO" id="GO:0016020">
    <property type="term" value="C:membrane"/>
    <property type="evidence" value="ECO:0007669"/>
    <property type="project" value="TreeGrafter"/>
</dbReference>
<evidence type="ECO:0000256" key="1">
    <source>
        <dbReference type="SAM" id="Phobius"/>
    </source>
</evidence>
<comment type="caution">
    <text evidence="3">The sequence shown here is derived from an EMBL/GenBank/DDBJ whole genome shotgun (WGS) entry which is preliminary data.</text>
</comment>
<dbReference type="PANTHER" id="PTHR43798:SF33">
    <property type="entry name" value="HYDROLASE, PUTATIVE (AFU_ORTHOLOGUE AFUA_2G14860)-RELATED"/>
    <property type="match status" value="1"/>
</dbReference>
<feature type="domain" description="AB hydrolase-1" evidence="2">
    <location>
        <begin position="58"/>
        <end position="299"/>
    </location>
</feature>
<dbReference type="STRING" id="1134406.ADN00_13105"/>
<keyword evidence="1" id="KW-0472">Membrane</keyword>
<dbReference type="RefSeq" id="WP_075063475.1">
    <property type="nucleotide sequence ID" value="NZ_LGCL01000029.1"/>
</dbReference>
<name>A0A0P6XK22_9CHLR</name>